<protein>
    <recommendedName>
        <fullName evidence="3">KaiC-like domain-containing protein</fullName>
    </recommendedName>
</protein>
<reference evidence="1 2" key="1">
    <citation type="submission" date="2011-10" db="EMBL/GenBank/DDBJ databases">
        <title>The Improved High-Quality Draft genome of Methanoplanus limicola DSM 2279.</title>
        <authorList>
            <consortium name="US DOE Joint Genome Institute (JGI-PGF)"/>
            <person name="Lucas S."/>
            <person name="Copeland A."/>
            <person name="Lapidus A."/>
            <person name="Glavina del Rio T."/>
            <person name="Dalin E."/>
            <person name="Tice H."/>
            <person name="Bruce D."/>
            <person name="Goodwin L."/>
            <person name="Pitluck S."/>
            <person name="Peters L."/>
            <person name="Mikhailova N."/>
            <person name="Lu M."/>
            <person name="Kyrpides N."/>
            <person name="Mavromatis K."/>
            <person name="Ivanova N."/>
            <person name="Markowitz V."/>
            <person name="Cheng J.-F."/>
            <person name="Hugenholtz P."/>
            <person name="Woyke T."/>
            <person name="Wu D."/>
            <person name="Wirth R."/>
            <person name="Brambilla E.-M."/>
            <person name="Klenk H.-P."/>
            <person name="Eisen J.A."/>
        </authorList>
    </citation>
    <scope>NUCLEOTIDE SEQUENCE [LARGE SCALE GENOMIC DNA]</scope>
    <source>
        <strain evidence="1 2">DSM 2279</strain>
    </source>
</reference>
<dbReference type="InParanoid" id="H1YYJ9"/>
<dbReference type="HOGENOM" id="CLU_121268_1_0_2"/>
<keyword evidence="2" id="KW-1185">Reference proteome</keyword>
<evidence type="ECO:0008006" key="3">
    <source>
        <dbReference type="Google" id="ProtNLM"/>
    </source>
</evidence>
<dbReference type="AlphaFoldDB" id="H1YYJ9"/>
<proteinExistence type="predicted"/>
<evidence type="ECO:0000313" key="1">
    <source>
        <dbReference type="EMBL" id="EHQ35097.1"/>
    </source>
</evidence>
<name>H1YYJ9_9EURY</name>
<gene>
    <name evidence="1" type="ORF">Metlim_0975</name>
</gene>
<dbReference type="Proteomes" id="UP000005741">
    <property type="component" value="Chromosome"/>
</dbReference>
<dbReference type="EMBL" id="CM001436">
    <property type="protein sequence ID" value="EHQ35097.1"/>
    <property type="molecule type" value="Genomic_DNA"/>
</dbReference>
<dbReference type="Pfam" id="PF24336">
    <property type="entry name" value="DUF7504"/>
    <property type="match status" value="1"/>
</dbReference>
<accession>H1YYJ9</accession>
<evidence type="ECO:0000313" key="2">
    <source>
        <dbReference type="Proteomes" id="UP000005741"/>
    </source>
</evidence>
<sequence>MVQYLMNSTEIVTDEESIVLYFSEPEKGRATNTDIIHNCIGKGYRVIVVTNNFPSKVLEKLYVKNGINPDEVFFIDQVTSFGGGSSVKSDGNHIMIRSPQDLTGLSMAFSDVMKKFSGDKIFILFDSLSTMLIYLPSDKVVKFMHFITTKLRTLEESGAILAVKGGLDPMLYSQVGSLVDEIVDIG</sequence>
<organism evidence="1 2">
    <name type="scientific">Methanoplanus limicola DSM 2279</name>
    <dbReference type="NCBI Taxonomy" id="937775"/>
    <lineage>
        <taxon>Archaea</taxon>
        <taxon>Methanobacteriati</taxon>
        <taxon>Methanobacteriota</taxon>
        <taxon>Stenosarchaea group</taxon>
        <taxon>Methanomicrobia</taxon>
        <taxon>Methanomicrobiales</taxon>
        <taxon>Methanomicrobiaceae</taxon>
        <taxon>Methanoplanus</taxon>
    </lineage>
</organism>
<dbReference type="InterPro" id="IPR055927">
    <property type="entry name" value="DUF7504"/>
</dbReference>